<dbReference type="SUPFAM" id="SSF54593">
    <property type="entry name" value="Glyoxalase/Bleomycin resistance protein/Dihydroxybiphenyl dioxygenase"/>
    <property type="match status" value="1"/>
</dbReference>
<protein>
    <recommendedName>
        <fullName evidence="1">Glyoxalase/fosfomycin resistance/dioxygenase domain-containing protein</fullName>
    </recommendedName>
</protein>
<reference evidence="2" key="1">
    <citation type="submission" date="2024-05" db="EMBL/GenBank/DDBJ databases">
        <title>Whole genome shotgun sequence of Streptomyces hygroscopicus NBRC 113678.</title>
        <authorList>
            <person name="Komaki H."/>
            <person name="Tamura T."/>
        </authorList>
    </citation>
    <scope>NUCLEOTIDE SEQUENCE</scope>
    <source>
        <strain evidence="2">N11-34</strain>
    </source>
</reference>
<dbReference type="InterPro" id="IPR029068">
    <property type="entry name" value="Glyas_Bleomycin-R_OHBP_Dase"/>
</dbReference>
<dbReference type="Pfam" id="PF00903">
    <property type="entry name" value="Glyoxalase"/>
    <property type="match status" value="1"/>
</dbReference>
<dbReference type="Proteomes" id="UP001054854">
    <property type="component" value="Unassembled WGS sequence"/>
</dbReference>
<accession>A0ABQ3TVI8</accession>
<dbReference type="PANTHER" id="PTHR41294">
    <property type="entry name" value="CADMIUM-INDUCED PROTEIN CADI"/>
    <property type="match status" value="1"/>
</dbReference>
<gene>
    <name evidence="2" type="ORF">TPA0910_17880</name>
</gene>
<organism evidence="2 3">
    <name type="scientific">Streptomyces hygroscopicus</name>
    <dbReference type="NCBI Taxonomy" id="1912"/>
    <lineage>
        <taxon>Bacteria</taxon>
        <taxon>Bacillati</taxon>
        <taxon>Actinomycetota</taxon>
        <taxon>Actinomycetes</taxon>
        <taxon>Kitasatosporales</taxon>
        <taxon>Streptomycetaceae</taxon>
        <taxon>Streptomyces</taxon>
        <taxon>Streptomyces violaceusniger group</taxon>
    </lineage>
</organism>
<feature type="domain" description="Glyoxalase/fosfomycin resistance/dioxygenase" evidence="1">
    <location>
        <begin position="5"/>
        <end position="44"/>
    </location>
</feature>
<comment type="caution">
    <text evidence="2">The sequence shown here is derived from an EMBL/GenBank/DDBJ whole genome shotgun (WGS) entry which is preliminary data.</text>
</comment>
<proteinExistence type="predicted"/>
<name>A0ABQ3TVI8_STRHY</name>
<evidence type="ECO:0000313" key="2">
    <source>
        <dbReference type="EMBL" id="GHJ27355.1"/>
    </source>
</evidence>
<evidence type="ECO:0000313" key="3">
    <source>
        <dbReference type="Proteomes" id="UP001054854"/>
    </source>
</evidence>
<dbReference type="Gene3D" id="3.10.180.10">
    <property type="entry name" value="2,3-Dihydroxybiphenyl 1,2-Dioxygenase, domain 1"/>
    <property type="match status" value="1"/>
</dbReference>
<dbReference type="PANTHER" id="PTHR41294:SF1">
    <property type="entry name" value="CADMIUM-INDUCED PROTEIN CADI"/>
    <property type="match status" value="1"/>
</dbReference>
<dbReference type="InterPro" id="IPR004360">
    <property type="entry name" value="Glyas_Fos-R_dOase_dom"/>
</dbReference>
<keyword evidence="3" id="KW-1185">Reference proteome</keyword>
<dbReference type="EMBL" id="BNEK01000003">
    <property type="protein sequence ID" value="GHJ27355.1"/>
    <property type="molecule type" value="Genomic_DNA"/>
</dbReference>
<dbReference type="InterPro" id="IPR052393">
    <property type="entry name" value="Cadmium-induced_rsp"/>
</dbReference>
<evidence type="ECO:0000259" key="1">
    <source>
        <dbReference type="Pfam" id="PF00903"/>
    </source>
</evidence>
<sequence>MSRVQLALNVPDLDASVAFYSKLFGVEPAKRRPGYANFAINELPDELVIRRQPLTATGVDFAVS</sequence>